<accession>A0A0R0M6Y3</accession>
<dbReference type="AlphaFoldDB" id="A0A0R0M6Y3"/>
<dbReference type="Pfam" id="PF00227">
    <property type="entry name" value="Proteasome"/>
    <property type="match status" value="1"/>
</dbReference>
<evidence type="ECO:0000313" key="2">
    <source>
        <dbReference type="EMBL" id="KRH94139.1"/>
    </source>
</evidence>
<dbReference type="InterPro" id="IPR029055">
    <property type="entry name" value="Ntn_hydrolases_N"/>
</dbReference>
<dbReference type="OrthoDB" id="431557at2759"/>
<keyword evidence="1 2" id="KW-0647">Proteasome</keyword>
<keyword evidence="3" id="KW-1185">Reference proteome</keyword>
<gene>
    <name evidence="2" type="ORF">M153_3720005822</name>
</gene>
<dbReference type="EMBL" id="LGUB01000131">
    <property type="protein sequence ID" value="KRH94139.1"/>
    <property type="molecule type" value="Genomic_DNA"/>
</dbReference>
<dbReference type="PANTHER" id="PTHR11599">
    <property type="entry name" value="PROTEASOME SUBUNIT ALPHA/BETA"/>
    <property type="match status" value="1"/>
</dbReference>
<dbReference type="VEuPathDB" id="MicrosporidiaDB:M153_3720005822"/>
<organism evidence="2 3">
    <name type="scientific">Pseudoloma neurophilia</name>
    <dbReference type="NCBI Taxonomy" id="146866"/>
    <lineage>
        <taxon>Eukaryota</taxon>
        <taxon>Fungi</taxon>
        <taxon>Fungi incertae sedis</taxon>
        <taxon>Microsporidia</taxon>
        <taxon>Pseudoloma</taxon>
    </lineage>
</organism>
<dbReference type="GO" id="GO:0051603">
    <property type="term" value="P:proteolysis involved in protein catabolic process"/>
    <property type="evidence" value="ECO:0007669"/>
    <property type="project" value="InterPro"/>
</dbReference>
<proteinExistence type="predicted"/>
<dbReference type="Gene3D" id="3.60.20.10">
    <property type="entry name" value="Glutamine Phosphoribosylpyrophosphate, subunit 1, domain 1"/>
    <property type="match status" value="1"/>
</dbReference>
<comment type="caution">
    <text evidence="2">The sequence shown here is derived from an EMBL/GenBank/DDBJ whole genome shotgun (WGS) entry which is preliminary data.</text>
</comment>
<dbReference type="Proteomes" id="UP000051530">
    <property type="component" value="Unassembled WGS sequence"/>
</dbReference>
<sequence length="235" mass="26452">MGSVKEHYSVFFNQEGDLKIIDYALEATNSSLPFVALRTRESVVVATKRELYEVLEIPTNRSIVKLNNKCWMAVTGRTADVDQIIILARNIANDAISDLGFEPTADILARLLADHNHKYIMRTGVRAISFSCVIFGFDQTTELWQTDSSAVLYPYYGIAVGQNNLKMNKFLEKHYDEDMTDEKALMCAVRALGESIGSDFSPDAIDVAILKRDEKLKMLNVSEIDMVLQKISEID</sequence>
<name>A0A0R0M6Y3_9MICR</name>
<dbReference type="SUPFAM" id="SSF56235">
    <property type="entry name" value="N-terminal nucleophile aminohydrolases (Ntn hydrolases)"/>
    <property type="match status" value="1"/>
</dbReference>
<dbReference type="InterPro" id="IPR001353">
    <property type="entry name" value="Proteasome_sua/b"/>
</dbReference>
<dbReference type="GO" id="GO:0005839">
    <property type="term" value="C:proteasome core complex"/>
    <property type="evidence" value="ECO:0007669"/>
    <property type="project" value="InterPro"/>
</dbReference>
<dbReference type="InterPro" id="IPR050115">
    <property type="entry name" value="Proteasome_alpha"/>
</dbReference>
<evidence type="ECO:0000256" key="1">
    <source>
        <dbReference type="ARBA" id="ARBA00022942"/>
    </source>
</evidence>
<evidence type="ECO:0000313" key="3">
    <source>
        <dbReference type="Proteomes" id="UP000051530"/>
    </source>
</evidence>
<protein>
    <submittedName>
        <fullName evidence="2">20S proteasome, regulatory subunit alpha type PSMA6/SCL1</fullName>
    </submittedName>
</protein>
<reference evidence="2 3" key="1">
    <citation type="submission" date="2015-07" db="EMBL/GenBank/DDBJ databases">
        <title>The genome of Pseudoloma neurophilia, a relevant intracellular parasite of the zebrafish.</title>
        <authorList>
            <person name="Ndikumana S."/>
            <person name="Pelin A."/>
            <person name="Sanders J."/>
            <person name="Corradi N."/>
        </authorList>
    </citation>
    <scope>NUCLEOTIDE SEQUENCE [LARGE SCALE GENOMIC DNA]</scope>
    <source>
        <strain evidence="2 3">MK1</strain>
    </source>
</reference>